<feature type="region of interest" description="Disordered" evidence="4">
    <location>
        <begin position="760"/>
        <end position="784"/>
    </location>
</feature>
<accession>A0ABS8RMX7</accession>
<dbReference type="Gene3D" id="3.30.310.130">
    <property type="entry name" value="Ubiquitin-related"/>
    <property type="match status" value="1"/>
</dbReference>
<gene>
    <name evidence="6" type="ORF">HAX54_036786</name>
</gene>
<organism evidence="6 7">
    <name type="scientific">Datura stramonium</name>
    <name type="common">Jimsonweed</name>
    <name type="synonym">Common thornapple</name>
    <dbReference type="NCBI Taxonomy" id="4076"/>
    <lineage>
        <taxon>Eukaryota</taxon>
        <taxon>Viridiplantae</taxon>
        <taxon>Streptophyta</taxon>
        <taxon>Embryophyta</taxon>
        <taxon>Tracheophyta</taxon>
        <taxon>Spermatophyta</taxon>
        <taxon>Magnoliopsida</taxon>
        <taxon>eudicotyledons</taxon>
        <taxon>Gunneridae</taxon>
        <taxon>Pentapetalae</taxon>
        <taxon>asterids</taxon>
        <taxon>lamiids</taxon>
        <taxon>Solanales</taxon>
        <taxon>Solanaceae</taxon>
        <taxon>Solanoideae</taxon>
        <taxon>Datureae</taxon>
        <taxon>Datura</taxon>
    </lineage>
</organism>
<comment type="similarity">
    <text evidence="1">Belongs to the peptidase C48 family.</text>
</comment>
<sequence length="956" mass="107635">MTKTRSSNSRNPSKLHDLSVFDFSPEDERVEKRSKKLLQTFKHQKTRKFDSPVDKYCFLRCFAGETSTLQNDSVNEILHVDDSDDVAEKKILDSGATVVSSSSNLKPSRDYGLCHLESKCDTSGASHLTRVKTPGRSVSDGKNFNGRVFADNEPVILDLDDATKIGSSKPACYLPENKGSGNKQELMQSSNLCDTKVPVVIKPDHIMYEDTYSTTSILTFSCSSIKLEGSFGMKLPFTSEWTLCDILTINSEWCKSVETALVELYLKSKDADVAKTDNENSGAIVLTFALFNPNWSEIQEAIKMLDVRYKDKWNDITALDPTRSYSPFFGRESFPVSEHHHPNSRDNFEEIIFPEGDPDAVSISKRDVDLLKPKTFVNDTIIDFYIMYLKNKMNPEEKHRFHFFNSFFFRKLADLDRDPSRACEGRAAFLRVRRWTTKVNLFGKDFIFIPVNFSLHWSLIVICHPGEVVTFREEEMEKSSRAPCILHMDSIRGSHKGLKNLIQSYLLEEWKERHKEVGEDVAKKFFSLPFVHLELPQQENSFDCGLFLLHYVELFLEQAPVNFKLSLITASSKFLSENWFSTEDVDCKREHIKRLICDITKNRAQKVSPADFDDSCSLNCLQEENTCLNLLQETCNAREACHSDDLSSREDEFLTLSPVANLIRGFKSAGVSEVVSRDLSRVPDSAKPLTYDSYRLYGQKAPLDPFRNVMSPIEEEAIGEQMTISPAMKAGSQPVELFAAPHASSSLRSETLFLGRTSSSLDSEKINPGRRSSNVHGSPNSLEIHDEEKLGANVEEVSDPDEAKYDSPTSLEELAGYIVLDSQEEDENHGWNGLADNLPDTSASCHREVTTDIYVYGVNEKIPSSRLVEQAAKKQRHVPEVLEVSSSGTGEDQIASSSTSSEELASCFVQDSEEVNSKLCTEAINSKPATGSGNKPVVGKPRHLFRHPRRVRIDLS</sequence>
<dbReference type="PANTHER" id="PTHR47764">
    <property type="entry name" value="UBIQUITIN-LIKE-SPECIFIC PROTEASE 2B-RELATED"/>
    <property type="match status" value="1"/>
</dbReference>
<keyword evidence="2" id="KW-0645">Protease</keyword>
<dbReference type="SUPFAM" id="SSF54001">
    <property type="entry name" value="Cysteine proteinases"/>
    <property type="match status" value="1"/>
</dbReference>
<proteinExistence type="inferred from homology"/>
<dbReference type="Pfam" id="PF02902">
    <property type="entry name" value="Peptidase_C48"/>
    <property type="match status" value="1"/>
</dbReference>
<dbReference type="Pfam" id="PF25352">
    <property type="entry name" value="PH_ULP"/>
    <property type="match status" value="1"/>
</dbReference>
<evidence type="ECO:0000259" key="5">
    <source>
        <dbReference type="PROSITE" id="PS50600"/>
    </source>
</evidence>
<evidence type="ECO:0000313" key="6">
    <source>
        <dbReference type="EMBL" id="MCD7447967.1"/>
    </source>
</evidence>
<dbReference type="EMBL" id="JACEIK010000049">
    <property type="protein sequence ID" value="MCD7447967.1"/>
    <property type="molecule type" value="Genomic_DNA"/>
</dbReference>
<protein>
    <recommendedName>
        <fullName evidence="5">Ubiquitin-like protease family profile domain-containing protein</fullName>
    </recommendedName>
</protein>
<dbReference type="Proteomes" id="UP000823775">
    <property type="component" value="Unassembled WGS sequence"/>
</dbReference>
<comment type="caution">
    <text evidence="6">The sequence shown here is derived from an EMBL/GenBank/DDBJ whole genome shotgun (WGS) entry which is preliminary data.</text>
</comment>
<keyword evidence="7" id="KW-1185">Reference proteome</keyword>
<dbReference type="PANTHER" id="PTHR47764:SF2">
    <property type="entry name" value="UBIQUITIN-LIKE PROTEASE FAMILY PROFILE DOMAIN-CONTAINING PROTEIN"/>
    <property type="match status" value="1"/>
</dbReference>
<dbReference type="Gene3D" id="1.10.418.20">
    <property type="match status" value="1"/>
</dbReference>
<keyword evidence="3" id="KW-0378">Hydrolase</keyword>
<feature type="compositionally biased region" description="Polar residues" evidence="4">
    <location>
        <begin position="770"/>
        <end position="781"/>
    </location>
</feature>
<dbReference type="InterPro" id="IPR038765">
    <property type="entry name" value="Papain-like_cys_pep_sf"/>
</dbReference>
<evidence type="ECO:0000256" key="3">
    <source>
        <dbReference type="ARBA" id="ARBA00022801"/>
    </source>
</evidence>
<evidence type="ECO:0000256" key="1">
    <source>
        <dbReference type="ARBA" id="ARBA00005234"/>
    </source>
</evidence>
<dbReference type="InterPro" id="IPR003653">
    <property type="entry name" value="Peptidase_C48_C"/>
</dbReference>
<dbReference type="PROSITE" id="PS50600">
    <property type="entry name" value="ULP_PROTEASE"/>
    <property type="match status" value="1"/>
</dbReference>
<evidence type="ECO:0000256" key="2">
    <source>
        <dbReference type="ARBA" id="ARBA00022670"/>
    </source>
</evidence>
<dbReference type="InterPro" id="IPR057375">
    <property type="entry name" value="ULP2A/B_PH"/>
</dbReference>
<reference evidence="6 7" key="1">
    <citation type="journal article" date="2021" name="BMC Genomics">
        <title>Datura genome reveals duplications of psychoactive alkaloid biosynthetic genes and high mutation rate following tissue culture.</title>
        <authorList>
            <person name="Rajewski A."/>
            <person name="Carter-House D."/>
            <person name="Stajich J."/>
            <person name="Litt A."/>
        </authorList>
    </citation>
    <scope>NUCLEOTIDE SEQUENCE [LARGE SCALE GENOMIC DNA]</scope>
    <source>
        <strain evidence="6">AR-01</strain>
    </source>
</reference>
<feature type="domain" description="Ubiquitin-like protease family profile" evidence="5">
    <location>
        <begin position="361"/>
        <end position="555"/>
    </location>
</feature>
<evidence type="ECO:0000256" key="4">
    <source>
        <dbReference type="SAM" id="MobiDB-lite"/>
    </source>
</evidence>
<name>A0ABS8RMX7_DATST</name>
<evidence type="ECO:0000313" key="7">
    <source>
        <dbReference type="Proteomes" id="UP000823775"/>
    </source>
</evidence>